<gene>
    <name evidence="1" type="ORF">Tco_1112457</name>
</gene>
<evidence type="ECO:0000313" key="1">
    <source>
        <dbReference type="EMBL" id="GJU02119.1"/>
    </source>
</evidence>
<dbReference type="EMBL" id="BQNB010021028">
    <property type="protein sequence ID" value="GJU02119.1"/>
    <property type="molecule type" value="Genomic_DNA"/>
</dbReference>
<proteinExistence type="predicted"/>
<organism evidence="1 2">
    <name type="scientific">Tanacetum coccineum</name>
    <dbReference type="NCBI Taxonomy" id="301880"/>
    <lineage>
        <taxon>Eukaryota</taxon>
        <taxon>Viridiplantae</taxon>
        <taxon>Streptophyta</taxon>
        <taxon>Embryophyta</taxon>
        <taxon>Tracheophyta</taxon>
        <taxon>Spermatophyta</taxon>
        <taxon>Magnoliopsida</taxon>
        <taxon>eudicotyledons</taxon>
        <taxon>Gunneridae</taxon>
        <taxon>Pentapetalae</taxon>
        <taxon>asterids</taxon>
        <taxon>campanulids</taxon>
        <taxon>Asterales</taxon>
        <taxon>Asteraceae</taxon>
        <taxon>Asteroideae</taxon>
        <taxon>Anthemideae</taxon>
        <taxon>Anthemidinae</taxon>
        <taxon>Tanacetum</taxon>
    </lineage>
</organism>
<dbReference type="PANTHER" id="PTHR45786:SF66">
    <property type="entry name" value="HOOK MOTIF PROTEIN, PUTATIVE-RELATED"/>
    <property type="match status" value="1"/>
</dbReference>
<accession>A0ABQ5IPP8</accession>
<dbReference type="PANTHER" id="PTHR45786">
    <property type="entry name" value="DNA BINDING PROTEIN-LIKE"/>
    <property type="match status" value="1"/>
</dbReference>
<reference evidence="1" key="1">
    <citation type="journal article" date="2022" name="Int. J. Mol. Sci.">
        <title>Draft Genome of Tanacetum Coccineum: Genomic Comparison of Closely Related Tanacetum-Family Plants.</title>
        <authorList>
            <person name="Yamashiro T."/>
            <person name="Shiraishi A."/>
            <person name="Nakayama K."/>
            <person name="Satake H."/>
        </authorList>
    </citation>
    <scope>NUCLEOTIDE SEQUENCE</scope>
</reference>
<sequence length="193" mass="21722">MLSFTSMDGKIDNAINRRGHGPFMFRLRGHNYHKIGTLLPQESKPPKLHNCIFDADNEVENRASAIRNISSFSLLIYSSSMSGSAGPSNERHPIETKIIGDVRDILDGCNKLVETFRMARDRYNEKTEQSIKIKLITKRAKDGHTYNLPTASKVVGLIVGDVDSCAEQRHIVIEMRKGGLQRINIFHPSHLPI</sequence>
<reference evidence="1" key="2">
    <citation type="submission" date="2022-01" db="EMBL/GenBank/DDBJ databases">
        <authorList>
            <person name="Yamashiro T."/>
            <person name="Shiraishi A."/>
            <person name="Satake H."/>
            <person name="Nakayama K."/>
        </authorList>
    </citation>
    <scope>NUCLEOTIDE SEQUENCE</scope>
</reference>
<name>A0ABQ5IPP8_9ASTR</name>
<protein>
    <submittedName>
        <fullName evidence="1">Uncharacterized protein</fullName>
    </submittedName>
</protein>
<dbReference type="Proteomes" id="UP001151760">
    <property type="component" value="Unassembled WGS sequence"/>
</dbReference>
<evidence type="ECO:0000313" key="2">
    <source>
        <dbReference type="Proteomes" id="UP001151760"/>
    </source>
</evidence>
<comment type="caution">
    <text evidence="1">The sequence shown here is derived from an EMBL/GenBank/DDBJ whole genome shotgun (WGS) entry which is preliminary data.</text>
</comment>
<keyword evidence="2" id="KW-1185">Reference proteome</keyword>